<evidence type="ECO:0000256" key="9">
    <source>
        <dbReference type="PIRSR" id="PIRSR602081-2"/>
    </source>
</evidence>
<name>A0A366E7V1_9BACI</name>
<dbReference type="InterPro" id="IPR036134">
    <property type="entry name" value="Crypto/Photolyase_FAD-like_sf"/>
</dbReference>
<dbReference type="RefSeq" id="WP_113971554.1">
    <property type="nucleotide sequence ID" value="NZ_QNRJ01000037.1"/>
</dbReference>
<dbReference type="InterPro" id="IPR014729">
    <property type="entry name" value="Rossmann-like_a/b/a_fold"/>
</dbReference>
<dbReference type="FunFam" id="1.10.579.10:FF:000003">
    <property type="entry name" value="Deoxyribodipyrimidine photo-lyase"/>
    <property type="match status" value="1"/>
</dbReference>
<comment type="catalytic activity">
    <reaction evidence="7">
        <text>cyclobutadipyrimidine (in DNA) = 2 pyrimidine residues (in DNA).</text>
        <dbReference type="EC" id="4.1.99.3"/>
    </reaction>
</comment>
<evidence type="ECO:0000256" key="3">
    <source>
        <dbReference type="ARBA" id="ARBA00014046"/>
    </source>
</evidence>
<dbReference type="AlphaFoldDB" id="A0A366E7V1"/>
<evidence type="ECO:0000256" key="8">
    <source>
        <dbReference type="PIRSR" id="PIRSR602081-1"/>
    </source>
</evidence>
<feature type="binding site" evidence="8">
    <location>
        <position position="222"/>
    </location>
    <ligand>
        <name>FAD</name>
        <dbReference type="ChEBI" id="CHEBI:57692"/>
    </ligand>
</feature>
<dbReference type="Gene3D" id="1.10.579.10">
    <property type="entry name" value="DNA Cyclobutane Dipyrimidine Photolyase, subunit A, domain 3"/>
    <property type="match status" value="1"/>
</dbReference>
<organism evidence="12 13">
    <name type="scientific">Rossellomorea aquimaris</name>
    <dbReference type="NCBI Taxonomy" id="189382"/>
    <lineage>
        <taxon>Bacteria</taxon>
        <taxon>Bacillati</taxon>
        <taxon>Bacillota</taxon>
        <taxon>Bacilli</taxon>
        <taxon>Bacillales</taxon>
        <taxon>Bacillaceae</taxon>
        <taxon>Rossellomorea</taxon>
    </lineage>
</organism>
<dbReference type="InterPro" id="IPR005101">
    <property type="entry name" value="Cryptochr/Photolyase_FAD-bd"/>
</dbReference>
<comment type="caution">
    <text evidence="12">The sequence shown here is derived from an EMBL/GenBank/DDBJ whole genome shotgun (WGS) entry which is preliminary data.</text>
</comment>
<feature type="site" description="Electron transfer via tryptophanyl radical" evidence="9">
    <location>
        <position position="353"/>
    </location>
</feature>
<evidence type="ECO:0000256" key="1">
    <source>
        <dbReference type="ARBA" id="ARBA00001932"/>
    </source>
</evidence>
<dbReference type="PROSITE" id="PS00394">
    <property type="entry name" value="DNA_PHOTOLYASES_1_1"/>
    <property type="match status" value="1"/>
</dbReference>
<dbReference type="EC" id="4.1.99.3" evidence="2"/>
<evidence type="ECO:0000256" key="10">
    <source>
        <dbReference type="RuleBase" id="RU004182"/>
    </source>
</evidence>
<comment type="cofactor">
    <cofactor evidence="1">
        <name>(6R)-5,10-methylene-5,6,7,8-tetrahydrofolate</name>
        <dbReference type="ChEBI" id="CHEBI:15636"/>
    </cofactor>
</comment>
<evidence type="ECO:0000313" key="12">
    <source>
        <dbReference type="EMBL" id="RBO98377.1"/>
    </source>
</evidence>
<reference evidence="12 13" key="1">
    <citation type="submission" date="2018-06" db="EMBL/GenBank/DDBJ databases">
        <title>Freshwater and sediment microbial communities from various areas in North America, analyzing microbe dynamics in response to fracking.</title>
        <authorList>
            <person name="Lamendella R."/>
        </authorList>
    </citation>
    <scope>NUCLEOTIDE SEQUENCE [LARGE SCALE GENOMIC DNA]</scope>
    <source>
        <strain evidence="12 13">97B</strain>
    </source>
</reference>
<feature type="binding site" evidence="8">
    <location>
        <begin position="366"/>
        <end position="368"/>
    </location>
    <ligand>
        <name>FAD</name>
        <dbReference type="ChEBI" id="CHEBI:57692"/>
    </ligand>
</feature>
<dbReference type="PROSITE" id="PS51645">
    <property type="entry name" value="PHR_CRY_ALPHA_BETA"/>
    <property type="match status" value="1"/>
</dbReference>
<evidence type="ECO:0000256" key="5">
    <source>
        <dbReference type="ARBA" id="ARBA00022827"/>
    </source>
</evidence>
<dbReference type="PRINTS" id="PR00147">
    <property type="entry name" value="DNAPHOTLYASE"/>
</dbReference>
<dbReference type="InterPro" id="IPR006050">
    <property type="entry name" value="DNA_photolyase_N"/>
</dbReference>
<evidence type="ECO:0000313" key="13">
    <source>
        <dbReference type="Proteomes" id="UP000252118"/>
    </source>
</evidence>
<dbReference type="Proteomes" id="UP000252118">
    <property type="component" value="Unassembled WGS sequence"/>
</dbReference>
<sequence length="468" mass="54516">MTKRIIVLIREDLRIHDHPALYRASQEGMVIPLYILDEETSHSPSGEAKKWWLHQNLEALQTSLQSINGRLWVDKGKVADLLPQWVQKTHAQGVYWNRVYDPRAYEEDLALARSLSSKGIDIQTFEGTLLLPPWKIKKDDDTPYKVYSAFYKSLRKEEIPKPLPSVKKMEVPDLDAEGLSLDDLSLKPSIPWYQIMESIWDPGEEAAVKRYHAFIKKSIKDYSEGRDFPAEGHHSTLSPYLALGVLSVRSLYHSLLEMEEVQVEPFIKQLIWRDFSYSVLLHFPESTTRPVNEKFKEFQWQKERDHLERWKKGETGYPIVDAGMRELWATGFMHNRVRMIVASFLTKHLLIPWQEGAQWFWDTLIDADLANNSMGWQWVAGSGFDSAPYFRIFNPTLQSEKFDKEGTYIRMWVPELKDVPNKHIHKPSQASVDILKTAGVILGEHYPYPIVDHKAARKRALERYDEIK</sequence>
<dbReference type="PANTHER" id="PTHR11455">
    <property type="entry name" value="CRYPTOCHROME"/>
    <property type="match status" value="1"/>
</dbReference>
<evidence type="ECO:0000259" key="11">
    <source>
        <dbReference type="PROSITE" id="PS51645"/>
    </source>
</evidence>
<feature type="binding site" evidence="8">
    <location>
        <position position="266"/>
    </location>
    <ligand>
        <name>FAD</name>
        <dbReference type="ChEBI" id="CHEBI:57692"/>
    </ligand>
</feature>
<dbReference type="SUPFAM" id="SSF48173">
    <property type="entry name" value="Cryptochrome/photolyase FAD-binding domain"/>
    <property type="match status" value="1"/>
</dbReference>
<dbReference type="Pfam" id="PF00875">
    <property type="entry name" value="DNA_photolyase"/>
    <property type="match status" value="1"/>
</dbReference>
<evidence type="ECO:0000256" key="4">
    <source>
        <dbReference type="ARBA" id="ARBA00022630"/>
    </source>
</evidence>
<dbReference type="InterPro" id="IPR002081">
    <property type="entry name" value="Cryptochrome/DNA_photolyase_1"/>
</dbReference>
<evidence type="ECO:0000256" key="6">
    <source>
        <dbReference type="ARBA" id="ARBA00022991"/>
    </source>
</evidence>
<feature type="site" description="Electron transfer via tryptophanyl radical" evidence="9">
    <location>
        <position position="300"/>
    </location>
</feature>
<keyword evidence="5 8" id="KW-0274">FAD</keyword>
<keyword evidence="4 8" id="KW-0285">Flavoprotein</keyword>
<evidence type="ECO:0000256" key="2">
    <source>
        <dbReference type="ARBA" id="ARBA00013149"/>
    </source>
</evidence>
<dbReference type="GO" id="GO:0003904">
    <property type="term" value="F:deoxyribodipyrimidine photo-lyase activity"/>
    <property type="evidence" value="ECO:0007669"/>
    <property type="project" value="UniProtKB-EC"/>
</dbReference>
<dbReference type="InterPro" id="IPR018394">
    <property type="entry name" value="DNA_photolyase_1_CS_C"/>
</dbReference>
<feature type="domain" description="Photolyase/cryptochrome alpha/beta" evidence="11">
    <location>
        <begin position="3"/>
        <end position="130"/>
    </location>
</feature>
<dbReference type="Gene3D" id="1.25.40.80">
    <property type="match status" value="1"/>
</dbReference>
<proteinExistence type="inferred from homology"/>
<dbReference type="OrthoDB" id="9772484at2"/>
<dbReference type="PROSITE" id="PS00691">
    <property type="entry name" value="DNA_PHOTOLYASES_1_2"/>
    <property type="match status" value="1"/>
</dbReference>
<dbReference type="GO" id="GO:0071949">
    <property type="term" value="F:FAD binding"/>
    <property type="evidence" value="ECO:0007669"/>
    <property type="project" value="TreeGrafter"/>
</dbReference>
<dbReference type="GO" id="GO:0009416">
    <property type="term" value="P:response to light stimulus"/>
    <property type="evidence" value="ECO:0007669"/>
    <property type="project" value="TreeGrafter"/>
</dbReference>
<comment type="similarity">
    <text evidence="10">Belongs to the DNA photolyase family.</text>
</comment>
<keyword evidence="6 10" id="KW-0157">Chromophore</keyword>
<accession>A0A366E7V1</accession>
<dbReference type="InterPro" id="IPR036155">
    <property type="entry name" value="Crypto/Photolyase_N_sf"/>
</dbReference>
<dbReference type="PANTHER" id="PTHR11455:SF9">
    <property type="entry name" value="CRYPTOCHROME CIRCADIAN CLOCK 5 ISOFORM X1"/>
    <property type="match status" value="1"/>
</dbReference>
<comment type="cofactor">
    <cofactor evidence="8">
        <name>FAD</name>
        <dbReference type="ChEBI" id="CHEBI:57692"/>
    </cofactor>
    <text evidence="8">Binds 1 FAD per subunit.</text>
</comment>
<keyword evidence="12" id="KW-0456">Lyase</keyword>
<dbReference type="GO" id="GO:0000719">
    <property type="term" value="P:photoreactive repair"/>
    <property type="evidence" value="ECO:0007669"/>
    <property type="project" value="UniProtKB-ARBA"/>
</dbReference>
<dbReference type="SUPFAM" id="SSF52425">
    <property type="entry name" value="Cryptochrome/photolyase, N-terminal domain"/>
    <property type="match status" value="1"/>
</dbReference>
<feature type="site" description="Electron transfer via tryptophanyl radical" evidence="9">
    <location>
        <position position="376"/>
    </location>
</feature>
<dbReference type="Gene3D" id="3.40.50.620">
    <property type="entry name" value="HUPs"/>
    <property type="match status" value="1"/>
</dbReference>
<protein>
    <recommendedName>
        <fullName evidence="3">Deoxyribodipyrimidine photo-lyase</fullName>
        <ecNumber evidence="2">4.1.99.3</ecNumber>
    </recommendedName>
</protein>
<dbReference type="EMBL" id="QNRJ01000037">
    <property type="protein sequence ID" value="RBO98377.1"/>
    <property type="molecule type" value="Genomic_DNA"/>
</dbReference>
<dbReference type="GO" id="GO:0003677">
    <property type="term" value="F:DNA binding"/>
    <property type="evidence" value="ECO:0007669"/>
    <property type="project" value="TreeGrafter"/>
</dbReference>
<gene>
    <name evidence="12" type="ORF">DET59_1374</name>
</gene>
<dbReference type="Pfam" id="PF03441">
    <property type="entry name" value="FAD_binding_7"/>
    <property type="match status" value="1"/>
</dbReference>
<evidence type="ECO:0000256" key="7">
    <source>
        <dbReference type="ARBA" id="ARBA00033999"/>
    </source>
</evidence>